<accession>C5MII2</accession>
<dbReference type="HOGENOM" id="CLU_112097_0_0_1"/>
<organism evidence="2 3">
    <name type="scientific">Candida tropicalis (strain ATCC MYA-3404 / T1)</name>
    <name type="common">Yeast</name>
    <dbReference type="NCBI Taxonomy" id="294747"/>
    <lineage>
        <taxon>Eukaryota</taxon>
        <taxon>Fungi</taxon>
        <taxon>Dikarya</taxon>
        <taxon>Ascomycota</taxon>
        <taxon>Saccharomycotina</taxon>
        <taxon>Pichiomycetes</taxon>
        <taxon>Debaryomycetaceae</taxon>
        <taxon>Candida/Lodderomyces clade</taxon>
        <taxon>Candida</taxon>
    </lineage>
</organism>
<keyword evidence="1" id="KW-1133">Transmembrane helix</keyword>
<keyword evidence="3" id="KW-1185">Reference proteome</keyword>
<sequence>MVEVKDIIVQIGSVVVFLLEVFFRNSITFIVHAQRTYPELTNILFLLIGVYIFYRVLIRAFKTWFNFLIMTIKTLLVLFFIFLVFIIYIRGWERFINQDLPFLKNSIYHLWNLGNHVNENGFNLWSLINNVNFNDFSQKAEEKFKENINEPNAYFEYMNNKFGNEDGDEPDFNDIQKMVEEGIDYLQENIDLNKFGGHVQDFLNNLQ</sequence>
<evidence type="ECO:0000313" key="3">
    <source>
        <dbReference type="Proteomes" id="UP000002037"/>
    </source>
</evidence>
<dbReference type="EMBL" id="GG692404">
    <property type="protein sequence ID" value="EER30476.1"/>
    <property type="molecule type" value="Genomic_DNA"/>
</dbReference>
<name>C5MII2_CANTT</name>
<dbReference type="Pfam" id="PF12716">
    <property type="entry name" value="Apq12"/>
    <property type="match status" value="1"/>
</dbReference>
<reference evidence="2 3" key="1">
    <citation type="journal article" date="2009" name="Nature">
        <title>Evolution of pathogenicity and sexual reproduction in eight Candida genomes.</title>
        <authorList>
            <person name="Butler G."/>
            <person name="Rasmussen M.D."/>
            <person name="Lin M.F."/>
            <person name="Santos M.A."/>
            <person name="Sakthikumar S."/>
            <person name="Munro C.A."/>
            <person name="Rheinbay E."/>
            <person name="Grabherr M."/>
            <person name="Forche A."/>
            <person name="Reedy J.L."/>
            <person name="Agrafioti I."/>
            <person name="Arnaud M.B."/>
            <person name="Bates S."/>
            <person name="Brown A.J."/>
            <person name="Brunke S."/>
            <person name="Costanzo M.C."/>
            <person name="Fitzpatrick D.A."/>
            <person name="de Groot P.W."/>
            <person name="Harris D."/>
            <person name="Hoyer L.L."/>
            <person name="Hube B."/>
            <person name="Klis F.M."/>
            <person name="Kodira C."/>
            <person name="Lennard N."/>
            <person name="Logue M.E."/>
            <person name="Martin R."/>
            <person name="Neiman A.M."/>
            <person name="Nikolaou E."/>
            <person name="Quail M.A."/>
            <person name="Quinn J."/>
            <person name="Santos M.C."/>
            <person name="Schmitzberger F.F."/>
            <person name="Sherlock G."/>
            <person name="Shah P."/>
            <person name="Silverstein K.A."/>
            <person name="Skrzypek M.S."/>
            <person name="Soll D."/>
            <person name="Staggs R."/>
            <person name="Stansfield I."/>
            <person name="Stumpf M.P."/>
            <person name="Sudbery P.E."/>
            <person name="Srikantha T."/>
            <person name="Zeng Q."/>
            <person name="Berman J."/>
            <person name="Berriman M."/>
            <person name="Heitman J."/>
            <person name="Gow N.A."/>
            <person name="Lorenz M.C."/>
            <person name="Birren B.W."/>
            <person name="Kellis M."/>
            <person name="Cuomo C.A."/>
        </authorList>
    </citation>
    <scope>NUCLEOTIDE SEQUENCE [LARGE SCALE GENOMIC DNA]</scope>
    <source>
        <strain evidence="3">ATCC MYA-3404 / T1</strain>
    </source>
</reference>
<dbReference type="AlphaFoldDB" id="C5MII2"/>
<protein>
    <submittedName>
        <fullName evidence="2">Uncharacterized protein</fullName>
    </submittedName>
</protein>
<evidence type="ECO:0000313" key="2">
    <source>
        <dbReference type="EMBL" id="EER30476.1"/>
    </source>
</evidence>
<dbReference type="Proteomes" id="UP000002037">
    <property type="component" value="Unassembled WGS sequence"/>
</dbReference>
<dbReference type="OrthoDB" id="4008673at2759"/>
<dbReference type="GeneID" id="8300224"/>
<dbReference type="RefSeq" id="XP_002546397.1">
    <property type="nucleotide sequence ID" value="XM_002546351.1"/>
</dbReference>
<evidence type="ECO:0000256" key="1">
    <source>
        <dbReference type="SAM" id="Phobius"/>
    </source>
</evidence>
<feature type="transmembrane region" description="Helical" evidence="1">
    <location>
        <begin position="6"/>
        <end position="23"/>
    </location>
</feature>
<keyword evidence="1" id="KW-0472">Membrane</keyword>
<dbReference type="eggNOG" id="ENOG502RQ81">
    <property type="taxonomic scope" value="Eukaryota"/>
</dbReference>
<dbReference type="KEGG" id="ctp:CTRG_05875"/>
<feature type="transmembrane region" description="Helical" evidence="1">
    <location>
        <begin position="67"/>
        <end position="89"/>
    </location>
</feature>
<keyword evidence="1" id="KW-0812">Transmembrane</keyword>
<gene>
    <name evidence="2" type="ORF">CTRG_05875</name>
</gene>
<dbReference type="VEuPathDB" id="FungiDB:CTRG_05875"/>
<feature type="transmembrane region" description="Helical" evidence="1">
    <location>
        <begin position="43"/>
        <end position="61"/>
    </location>
</feature>
<dbReference type="InterPro" id="IPR024316">
    <property type="entry name" value="APQ12"/>
</dbReference>
<proteinExistence type="predicted"/>